<dbReference type="SUPFAM" id="SSF52733">
    <property type="entry name" value="Nicotinate mononucleotide:5,6-dimethylbenzimidazole phosphoribosyltransferase (CobT)"/>
    <property type="match status" value="1"/>
</dbReference>
<dbReference type="InterPro" id="IPR017846">
    <property type="entry name" value="Nict_dMeBzImd_PRibTrfase_bact"/>
</dbReference>
<dbReference type="Proteomes" id="UP000886860">
    <property type="component" value="Unassembled WGS sequence"/>
</dbReference>
<comment type="caution">
    <text evidence="11">The sequence shown here is derived from an EMBL/GenBank/DDBJ whole genome shotgun (WGS) entry which is preliminary data.</text>
</comment>
<proteinExistence type="inferred from homology"/>
<dbReference type="PANTHER" id="PTHR43463:SF1">
    <property type="entry name" value="NICOTINATE-NUCLEOTIDE--DIMETHYLBENZIMIDAZOLE PHOSPHORIBOSYLTRANSFERASE"/>
    <property type="match status" value="1"/>
</dbReference>
<reference evidence="11" key="2">
    <citation type="journal article" date="2021" name="PeerJ">
        <title>Extensive microbial diversity within the chicken gut microbiome revealed by metagenomics and culture.</title>
        <authorList>
            <person name="Gilroy R."/>
            <person name="Ravi A."/>
            <person name="Getino M."/>
            <person name="Pursley I."/>
            <person name="Horton D.L."/>
            <person name="Alikhan N.F."/>
            <person name="Baker D."/>
            <person name="Gharbi K."/>
            <person name="Hall N."/>
            <person name="Watson M."/>
            <person name="Adriaenssens E.M."/>
            <person name="Foster-Nyarko E."/>
            <person name="Jarju S."/>
            <person name="Secka A."/>
            <person name="Antonio M."/>
            <person name="Oren A."/>
            <person name="Chaudhuri R.R."/>
            <person name="La Ragione R."/>
            <person name="Hildebrand F."/>
            <person name="Pallen M.J."/>
        </authorList>
    </citation>
    <scope>NUCLEOTIDE SEQUENCE</scope>
    <source>
        <strain evidence="11">CHK123-3438</strain>
    </source>
</reference>
<evidence type="ECO:0000256" key="8">
    <source>
        <dbReference type="ARBA" id="ARBA00022679"/>
    </source>
</evidence>
<comment type="catalytic activity">
    <reaction evidence="9">
        <text>5,6-dimethylbenzimidazole + nicotinate beta-D-ribonucleotide = alpha-ribazole 5'-phosphate + nicotinate + H(+)</text>
        <dbReference type="Rhea" id="RHEA:11196"/>
        <dbReference type="ChEBI" id="CHEBI:15378"/>
        <dbReference type="ChEBI" id="CHEBI:15890"/>
        <dbReference type="ChEBI" id="CHEBI:32544"/>
        <dbReference type="ChEBI" id="CHEBI:57502"/>
        <dbReference type="ChEBI" id="CHEBI:57918"/>
        <dbReference type="EC" id="2.4.2.21"/>
    </reaction>
</comment>
<sequence length="373" mass="39181">MKLEEAVREVRGLDQKAMEEAKIRWDHVAKPLNSLGLLEEAVIRIAGIQESAAVCLDHKAAAVFCGDNGIVEEGVTQTGQEVTAVVAENFSRGQSCVCIMAEQAGAKVIPVDMGICKPLSCYGNPVGPSGKNGENSLPAGIKYPVVNCRIMDGTRNFLKGPAMEREQAAAAVEAGIRMAGQIKELGYHILATGEMGIGNTTTSSAVIAALLEKDPREVTGRGAGLDSEGLKRKIQVIRRGLALHDPDPQDGLDVLSKVGGLDLAGMAGAFIGGALYRIPMVIDGVISAAAALAAVTICPAAAGYMLASHVSREPAHQMVLDRLGLTPVIHGQMCLGEGTGAVALFPLLDMAAAVYGRMRTFQDIQIEEYRPLS</sequence>
<dbReference type="NCBIfam" id="NF000996">
    <property type="entry name" value="PRK00105.1"/>
    <property type="match status" value="1"/>
</dbReference>
<dbReference type="EMBL" id="DVKS01000216">
    <property type="protein sequence ID" value="HIT42979.1"/>
    <property type="molecule type" value="Genomic_DNA"/>
</dbReference>
<keyword evidence="6" id="KW-0169">Cobalamin biosynthesis</keyword>
<dbReference type="Gene3D" id="3.40.50.10210">
    <property type="match status" value="1"/>
</dbReference>
<keyword evidence="7 11" id="KW-0328">Glycosyltransferase</keyword>
<dbReference type="EC" id="2.4.2.21" evidence="4 10"/>
<dbReference type="InterPro" id="IPR003200">
    <property type="entry name" value="Nict_dMeBzImd_PRibTrfase"/>
</dbReference>
<gene>
    <name evidence="11" type="primary">cobT</name>
    <name evidence="11" type="ORF">IAB60_12955</name>
</gene>
<evidence type="ECO:0000256" key="4">
    <source>
        <dbReference type="ARBA" id="ARBA00011991"/>
    </source>
</evidence>
<comment type="similarity">
    <text evidence="3">Belongs to the CobT family.</text>
</comment>
<dbReference type="GO" id="GO:0008939">
    <property type="term" value="F:nicotinate-nucleotide-dimethylbenzimidazole phosphoribosyltransferase activity"/>
    <property type="evidence" value="ECO:0007669"/>
    <property type="project" value="UniProtKB-UniRule"/>
</dbReference>
<evidence type="ECO:0000256" key="3">
    <source>
        <dbReference type="ARBA" id="ARBA00007110"/>
    </source>
</evidence>
<evidence type="ECO:0000313" key="11">
    <source>
        <dbReference type="EMBL" id="HIT42979.1"/>
    </source>
</evidence>
<comment type="function">
    <text evidence="1">Catalyzes the synthesis of alpha-ribazole-5'-phosphate from nicotinate mononucleotide (NAMN) and 5,6-dimethylbenzimidazole (DMB).</text>
</comment>
<accession>A0A9D1GMS4</accession>
<reference evidence="11" key="1">
    <citation type="submission" date="2020-10" db="EMBL/GenBank/DDBJ databases">
        <authorList>
            <person name="Gilroy R."/>
        </authorList>
    </citation>
    <scope>NUCLEOTIDE SEQUENCE</scope>
    <source>
        <strain evidence="11">CHK123-3438</strain>
    </source>
</reference>
<dbReference type="NCBIfam" id="TIGR03160">
    <property type="entry name" value="cobT_DBIPRT"/>
    <property type="match status" value="1"/>
</dbReference>
<dbReference type="CDD" id="cd02439">
    <property type="entry name" value="DMB-PRT_CobT"/>
    <property type="match status" value="1"/>
</dbReference>
<evidence type="ECO:0000256" key="2">
    <source>
        <dbReference type="ARBA" id="ARBA00005049"/>
    </source>
</evidence>
<dbReference type="Pfam" id="PF02277">
    <property type="entry name" value="DBI_PRT"/>
    <property type="match status" value="1"/>
</dbReference>
<name>A0A9D1GMS4_9FIRM</name>
<organism evidence="11 12">
    <name type="scientific">Candidatus Caccovicinus merdipullorum</name>
    <dbReference type="NCBI Taxonomy" id="2840724"/>
    <lineage>
        <taxon>Bacteria</taxon>
        <taxon>Bacillati</taxon>
        <taxon>Bacillota</taxon>
        <taxon>Clostridia</taxon>
        <taxon>Eubacteriales</taxon>
        <taxon>Candidatus Caccovicinus</taxon>
    </lineage>
</organism>
<evidence type="ECO:0000256" key="10">
    <source>
        <dbReference type="NCBIfam" id="TIGR03160"/>
    </source>
</evidence>
<dbReference type="Gene3D" id="1.10.1610.10">
    <property type="match status" value="1"/>
</dbReference>
<dbReference type="PANTHER" id="PTHR43463">
    <property type="entry name" value="NICOTINATE-NUCLEOTIDE--DIMETHYLBENZIMIDAZOLE PHOSPHORIBOSYLTRANSFERASE"/>
    <property type="match status" value="1"/>
</dbReference>
<evidence type="ECO:0000256" key="9">
    <source>
        <dbReference type="ARBA" id="ARBA00047340"/>
    </source>
</evidence>
<keyword evidence="8 11" id="KW-0808">Transferase</keyword>
<comment type="pathway">
    <text evidence="2">Nucleoside biosynthesis; alpha-ribazole biosynthesis; alpha-ribazole from 5,6-dimethylbenzimidazole: step 1/2.</text>
</comment>
<dbReference type="InterPro" id="IPR023195">
    <property type="entry name" value="Nict_dMeBzImd_PRibTrfase_N"/>
</dbReference>
<dbReference type="GO" id="GO:0009236">
    <property type="term" value="P:cobalamin biosynthetic process"/>
    <property type="evidence" value="ECO:0007669"/>
    <property type="project" value="UniProtKB-UniRule"/>
</dbReference>
<protein>
    <recommendedName>
        <fullName evidence="5 10">Nicotinate-nucleotide--dimethylbenzimidazole phosphoribosyltransferase</fullName>
        <ecNumber evidence="4 10">2.4.2.21</ecNumber>
    </recommendedName>
</protein>
<evidence type="ECO:0000313" key="12">
    <source>
        <dbReference type="Proteomes" id="UP000886860"/>
    </source>
</evidence>
<evidence type="ECO:0000256" key="1">
    <source>
        <dbReference type="ARBA" id="ARBA00002197"/>
    </source>
</evidence>
<evidence type="ECO:0000256" key="7">
    <source>
        <dbReference type="ARBA" id="ARBA00022676"/>
    </source>
</evidence>
<evidence type="ECO:0000256" key="5">
    <source>
        <dbReference type="ARBA" id="ARBA00015486"/>
    </source>
</evidence>
<dbReference type="InterPro" id="IPR036087">
    <property type="entry name" value="Nict_dMeBzImd_PRibTrfase_sf"/>
</dbReference>
<evidence type="ECO:0000256" key="6">
    <source>
        <dbReference type="ARBA" id="ARBA00022573"/>
    </source>
</evidence>
<dbReference type="AlphaFoldDB" id="A0A9D1GMS4"/>